<dbReference type="EMBL" id="CAKMRJ010002223">
    <property type="protein sequence ID" value="CAH1428594.1"/>
    <property type="molecule type" value="Genomic_DNA"/>
</dbReference>
<name>A0AAU9MR40_9ASTR</name>
<keyword evidence="2" id="KW-1185">Reference proteome</keyword>
<reference evidence="1 2" key="1">
    <citation type="submission" date="2022-01" db="EMBL/GenBank/DDBJ databases">
        <authorList>
            <person name="Xiong W."/>
            <person name="Schranz E."/>
        </authorList>
    </citation>
    <scope>NUCLEOTIDE SEQUENCE [LARGE SCALE GENOMIC DNA]</scope>
</reference>
<evidence type="ECO:0000313" key="2">
    <source>
        <dbReference type="Proteomes" id="UP001157418"/>
    </source>
</evidence>
<dbReference type="AlphaFoldDB" id="A0AAU9MR40"/>
<evidence type="ECO:0000313" key="1">
    <source>
        <dbReference type="EMBL" id="CAH1428594.1"/>
    </source>
</evidence>
<dbReference type="Proteomes" id="UP001157418">
    <property type="component" value="Unassembled WGS sequence"/>
</dbReference>
<protein>
    <submittedName>
        <fullName evidence="1">Uncharacterized protein</fullName>
    </submittedName>
</protein>
<accession>A0AAU9MR40</accession>
<proteinExistence type="predicted"/>
<comment type="caution">
    <text evidence="1">The sequence shown here is derived from an EMBL/GenBank/DDBJ whole genome shotgun (WGS) entry which is preliminary data.</text>
</comment>
<organism evidence="1 2">
    <name type="scientific">Lactuca virosa</name>
    <dbReference type="NCBI Taxonomy" id="75947"/>
    <lineage>
        <taxon>Eukaryota</taxon>
        <taxon>Viridiplantae</taxon>
        <taxon>Streptophyta</taxon>
        <taxon>Embryophyta</taxon>
        <taxon>Tracheophyta</taxon>
        <taxon>Spermatophyta</taxon>
        <taxon>Magnoliopsida</taxon>
        <taxon>eudicotyledons</taxon>
        <taxon>Gunneridae</taxon>
        <taxon>Pentapetalae</taxon>
        <taxon>asterids</taxon>
        <taxon>campanulids</taxon>
        <taxon>Asterales</taxon>
        <taxon>Asteraceae</taxon>
        <taxon>Cichorioideae</taxon>
        <taxon>Cichorieae</taxon>
        <taxon>Lactucinae</taxon>
        <taxon>Lactuca</taxon>
    </lineage>
</organism>
<sequence>MKEIPILQHFRDGSLHDMEYWVFDEATATVVIKFPTGVFRVIEAKDLLKFGEREIHTLAQHQIVVKNDILESAAKEFTSMIVEIINKKMWSGAMEGSDVLIIKKE</sequence>
<gene>
    <name evidence="1" type="ORF">LVIROSA_LOCUS15515</name>
</gene>